<dbReference type="RefSeq" id="WP_393013493.1">
    <property type="nucleotide sequence ID" value="NZ_JAZAQF010000069.1"/>
</dbReference>
<comment type="caution">
    <text evidence="2">The sequence shown here is derived from an EMBL/GenBank/DDBJ whole genome shotgun (WGS) entry which is preliminary data.</text>
</comment>
<proteinExistence type="predicted"/>
<evidence type="ECO:0000313" key="2">
    <source>
        <dbReference type="EMBL" id="MFG3818284.1"/>
    </source>
</evidence>
<evidence type="ECO:0000256" key="1">
    <source>
        <dbReference type="SAM" id="MobiDB-lite"/>
    </source>
</evidence>
<evidence type="ECO:0008006" key="4">
    <source>
        <dbReference type="Google" id="ProtNLM"/>
    </source>
</evidence>
<dbReference type="SUPFAM" id="SSF52266">
    <property type="entry name" value="SGNH hydrolase"/>
    <property type="match status" value="1"/>
</dbReference>
<keyword evidence="3" id="KW-1185">Reference proteome</keyword>
<feature type="region of interest" description="Disordered" evidence="1">
    <location>
        <begin position="781"/>
        <end position="808"/>
    </location>
</feature>
<feature type="compositionally biased region" description="Low complexity" evidence="1">
    <location>
        <begin position="489"/>
        <end position="498"/>
    </location>
</feature>
<accession>A0ABW7CAV9</accession>
<dbReference type="EMBL" id="JAZAQF010000069">
    <property type="protein sequence ID" value="MFG3818284.1"/>
    <property type="molecule type" value="Genomic_DNA"/>
</dbReference>
<sequence length="1048" mass="114070">MGPVDSPPLNLAPEALDSWVMRVLNWPGLQVQVRLAGTHLHVLCEGLTCPDAAVLEARFRQGLTRSPLHQLSWETLPRLVLLYGRQLGQTKPAWTRYVVLEPSMMATAPTATPMPTVADVMQAADASEEFAALPLPANSAPDAPPIQAAWAGLAQRAAQQVGETLKRSGIQAKVTVKITPSPRVIQGEPNGATGHRLWAICQVAEPVDWVAQGPAMALALRELNLEGFRDGYVLGQAVAEPEPNWILRVNLTAPRQMLFDWARWGDVQALSHLLDRTLGSRLAQSVSAVLEESTLHVFAKLQGSALATPLEVISTVSTLVRAIAPQGIHSLVLYGCPDRPEATPQWVEWMDLPAASRSDLAESTLTLAQSDDHAAQVFLLERLINPHLDQWMASGGLRVQLCRRGDLLHVMLDGPRCPEQAAVTTAVAKLIHDLQVPGLSGVRIYGRAAGSKQPQWQFAEDFTARSGRLSSHDAVPDFVGAEAAVARAAEASATESHSPQGFDRARSPAHSPAFDPELDQPIERESLRPLSLPGAGRSGWSWSQLRERAWLAARSALTATGIWTTDAEPPESATAHPNTRTRVWYSDRPEPAPWLPLLSAGAIGCSLVVGLDWIAARPEWALSSAAQARRSASALLNLSSGPAEAAEVLPEPPQFPSFNSPQFDRQLLLYQQFVLREGVPDVLVVGSSRALRGIDPARLRDQLARHGHPKLKIFNFGINGATAKVVQAIVQGILPPDQLPKLILWADGTRAFNSGRADATYQAMAASPAYRALQQGKFPRPVSPLVSAPSGSAPPPPKPPDRPSTLTSTREAPALLRQSWLGSTVEAIPTPEDVEAWLQERTTGLSQVHSRRDSLKATLRDRWQGWDLFALLGARETLRRGLSPALPDLVQGARAHLGKVAATAGAGRDGVVDLHGFLPLSVKFDPSTYYQTYPRVPGDFDSDYRSFSLGGEQFDALTGILQYAQQRGVKVAFVNVPLTDDYLDPPRSAYEQKFHQFMNSQPLLYLNLSRLWVNQYDRFSDPSHLNRYGAQALTDAIAQQKTIPWPSP</sequence>
<reference evidence="3" key="1">
    <citation type="journal article" date="2024" name="Algal Res.">
        <title>Biochemical, toxicological and genomic investigation of a high-biomass producing Limnothrix strain isolated from Italian shallow drinking water reservoir.</title>
        <authorList>
            <person name="Simonazzi M."/>
            <person name="Shishido T.K."/>
            <person name="Delbaje E."/>
            <person name="Wahlsten M."/>
            <person name="Fewer D.P."/>
            <person name="Sivonen K."/>
            <person name="Pezzolesi L."/>
            <person name="Pistocchi R."/>
        </authorList>
    </citation>
    <scope>NUCLEOTIDE SEQUENCE [LARGE SCALE GENOMIC DNA]</scope>
    <source>
        <strain evidence="3">LRLZ20PSL1</strain>
    </source>
</reference>
<dbReference type="Proteomes" id="UP001604335">
    <property type="component" value="Unassembled WGS sequence"/>
</dbReference>
<evidence type="ECO:0000313" key="3">
    <source>
        <dbReference type="Proteomes" id="UP001604335"/>
    </source>
</evidence>
<organism evidence="2 3">
    <name type="scientific">Limnothrix redekei LRLZ20PSL1</name>
    <dbReference type="NCBI Taxonomy" id="3112953"/>
    <lineage>
        <taxon>Bacteria</taxon>
        <taxon>Bacillati</taxon>
        <taxon>Cyanobacteriota</taxon>
        <taxon>Cyanophyceae</taxon>
        <taxon>Pseudanabaenales</taxon>
        <taxon>Pseudanabaenaceae</taxon>
        <taxon>Limnothrix</taxon>
    </lineage>
</organism>
<gene>
    <name evidence="2" type="ORF">VPK24_11605</name>
</gene>
<feature type="region of interest" description="Disordered" evidence="1">
    <location>
        <begin position="489"/>
        <end position="520"/>
    </location>
</feature>
<name>A0ABW7CAV9_9CYAN</name>
<protein>
    <recommendedName>
        <fullName evidence="4">DUF1574 domain-containing protein</fullName>
    </recommendedName>
</protein>